<name>A0ABS7IWW5_9SPHN</name>
<comment type="caution">
    <text evidence="2">The sequence shown here is derived from an EMBL/GenBank/DDBJ whole genome shotgun (WGS) entry which is preliminary data.</text>
</comment>
<dbReference type="Proteomes" id="UP000783253">
    <property type="component" value="Unassembled WGS sequence"/>
</dbReference>
<feature type="transmembrane region" description="Helical" evidence="1">
    <location>
        <begin position="12"/>
        <end position="36"/>
    </location>
</feature>
<reference evidence="2 3" key="1">
    <citation type="submission" date="2021-08" db="EMBL/GenBank/DDBJ databases">
        <title>Comparative Genomics Analysis of the Genus Qipengyuania Reveals Extensive Genetic Diversity and Metabolic Versatility, Including the Description of Fifteen Novel Species.</title>
        <authorList>
            <person name="Liu Y."/>
        </authorList>
    </citation>
    <scope>NUCLEOTIDE SEQUENCE [LARGE SCALE GENOMIC DNA]</scope>
    <source>
        <strain evidence="2 3">1NDH17</strain>
    </source>
</reference>
<accession>A0ABS7IWW5</accession>
<evidence type="ECO:0000256" key="1">
    <source>
        <dbReference type="SAM" id="Phobius"/>
    </source>
</evidence>
<evidence type="ECO:0000313" key="2">
    <source>
        <dbReference type="EMBL" id="MBX7458044.1"/>
    </source>
</evidence>
<sequence length="70" mass="7750">MAEPDPAARRFWIIQLARFGAAIMVVFGALIIGRLIDVPQAVGYVLLVIGAVEFFLVPNLLARKWRSPKS</sequence>
<keyword evidence="1" id="KW-0472">Membrane</keyword>
<feature type="transmembrane region" description="Helical" evidence="1">
    <location>
        <begin position="42"/>
        <end position="62"/>
    </location>
</feature>
<protein>
    <recommendedName>
        <fullName evidence="4">DUF2892 domain-containing protein</fullName>
    </recommendedName>
</protein>
<keyword evidence="1" id="KW-0812">Transmembrane</keyword>
<gene>
    <name evidence="2" type="ORF">K3152_07270</name>
</gene>
<dbReference type="RefSeq" id="WP_221573441.1">
    <property type="nucleotide sequence ID" value="NZ_JAIGNK010000002.1"/>
</dbReference>
<evidence type="ECO:0000313" key="3">
    <source>
        <dbReference type="Proteomes" id="UP000783253"/>
    </source>
</evidence>
<organism evidence="2 3">
    <name type="scientific">Qipengyuania polymorpha</name>
    <dbReference type="NCBI Taxonomy" id="2867234"/>
    <lineage>
        <taxon>Bacteria</taxon>
        <taxon>Pseudomonadati</taxon>
        <taxon>Pseudomonadota</taxon>
        <taxon>Alphaproteobacteria</taxon>
        <taxon>Sphingomonadales</taxon>
        <taxon>Erythrobacteraceae</taxon>
        <taxon>Qipengyuania</taxon>
    </lineage>
</organism>
<keyword evidence="3" id="KW-1185">Reference proteome</keyword>
<proteinExistence type="predicted"/>
<evidence type="ECO:0008006" key="4">
    <source>
        <dbReference type="Google" id="ProtNLM"/>
    </source>
</evidence>
<keyword evidence="1" id="KW-1133">Transmembrane helix</keyword>
<dbReference type="EMBL" id="JAIGNK010000002">
    <property type="protein sequence ID" value="MBX7458044.1"/>
    <property type="molecule type" value="Genomic_DNA"/>
</dbReference>